<evidence type="ECO:0000256" key="8">
    <source>
        <dbReference type="ARBA" id="ARBA00023136"/>
    </source>
</evidence>
<dbReference type="PANTHER" id="PTHR24322">
    <property type="entry name" value="PKSB"/>
    <property type="match status" value="1"/>
</dbReference>
<name>A0A4U7KP47_9BASI</name>
<dbReference type="GO" id="GO:0052650">
    <property type="term" value="F:all-trans-retinol dehydrogenase (NADP+) activity"/>
    <property type="evidence" value="ECO:0007669"/>
    <property type="project" value="UniProtKB-ARBA"/>
</dbReference>
<dbReference type="InterPro" id="IPR002347">
    <property type="entry name" value="SDR_fam"/>
</dbReference>
<dbReference type="RefSeq" id="XP_029736697.1">
    <property type="nucleotide sequence ID" value="XM_029886384.1"/>
</dbReference>
<keyword evidence="5" id="KW-1133">Transmembrane helix</keyword>
<evidence type="ECO:0000256" key="10">
    <source>
        <dbReference type="ARBA" id="ARBA00068717"/>
    </source>
</evidence>
<keyword evidence="6" id="KW-0560">Oxidoreductase</keyword>
<dbReference type="Proteomes" id="UP000306050">
    <property type="component" value="Chromosome SGRAM_8"/>
</dbReference>
<gene>
    <name evidence="14" type="ORF">EX895_005792</name>
</gene>
<dbReference type="InterPro" id="IPR057326">
    <property type="entry name" value="KR_dom"/>
</dbReference>
<dbReference type="InterPro" id="IPR020904">
    <property type="entry name" value="Sc_DH/Rdtase_CS"/>
</dbReference>
<proteinExistence type="inferred from homology"/>
<feature type="domain" description="Ketoreductase" evidence="13">
    <location>
        <begin position="115"/>
        <end position="292"/>
    </location>
</feature>
<comment type="similarity">
    <text evidence="2 12">Belongs to the short-chain dehydrogenases/reductases (SDR) family.</text>
</comment>
<evidence type="ECO:0000256" key="5">
    <source>
        <dbReference type="ARBA" id="ARBA00022989"/>
    </source>
</evidence>
<organism evidence="14 15">
    <name type="scientific">Sporisorium graminicola</name>
    <dbReference type="NCBI Taxonomy" id="280036"/>
    <lineage>
        <taxon>Eukaryota</taxon>
        <taxon>Fungi</taxon>
        <taxon>Dikarya</taxon>
        <taxon>Basidiomycota</taxon>
        <taxon>Ustilaginomycotina</taxon>
        <taxon>Ustilaginomycetes</taxon>
        <taxon>Ustilaginales</taxon>
        <taxon>Ustilaginaceae</taxon>
        <taxon>Sporisorium</taxon>
    </lineage>
</organism>
<evidence type="ECO:0000256" key="4">
    <source>
        <dbReference type="ARBA" id="ARBA00022857"/>
    </source>
</evidence>
<dbReference type="InterPro" id="IPR036291">
    <property type="entry name" value="NAD(P)-bd_dom_sf"/>
</dbReference>
<dbReference type="OrthoDB" id="10253736at2759"/>
<dbReference type="CDD" id="cd05339">
    <property type="entry name" value="17beta-HSDXI-like_SDR_c"/>
    <property type="match status" value="1"/>
</dbReference>
<comment type="subcellular location">
    <subcellularLocation>
        <location evidence="1">Membrane</location>
        <topology evidence="1">Multi-pass membrane protein</topology>
    </subcellularLocation>
</comment>
<evidence type="ECO:0000256" key="3">
    <source>
        <dbReference type="ARBA" id="ARBA00022692"/>
    </source>
</evidence>
<dbReference type="SUPFAM" id="SSF51735">
    <property type="entry name" value="NAD(P)-binding Rossmann-fold domains"/>
    <property type="match status" value="1"/>
</dbReference>
<dbReference type="Gene3D" id="3.40.50.720">
    <property type="entry name" value="NAD(P)-binding Rossmann-like Domain"/>
    <property type="match status" value="1"/>
</dbReference>
<dbReference type="Pfam" id="PF00106">
    <property type="entry name" value="adh_short"/>
    <property type="match status" value="1"/>
</dbReference>
<keyword evidence="7" id="KW-0443">Lipid metabolism</keyword>
<keyword evidence="3" id="KW-0812">Transmembrane</keyword>
<dbReference type="FunFam" id="3.40.50.720:FF:000131">
    <property type="entry name" value="Short-chain dehydrogenase/reductase 3"/>
    <property type="match status" value="1"/>
</dbReference>
<dbReference type="PANTHER" id="PTHR24322:SF736">
    <property type="entry name" value="RETINOL DEHYDROGENASE 10"/>
    <property type="match status" value="1"/>
</dbReference>
<comment type="function">
    <text evidence="9">Catalyzes the reduction of all-trans-retinal to all-trans-retinol in the presence of NADPH.</text>
</comment>
<evidence type="ECO:0000256" key="7">
    <source>
        <dbReference type="ARBA" id="ARBA00023098"/>
    </source>
</evidence>
<evidence type="ECO:0000256" key="1">
    <source>
        <dbReference type="ARBA" id="ARBA00004141"/>
    </source>
</evidence>
<protein>
    <recommendedName>
        <fullName evidence="10">Short-chain dehydrogenase/reductase 3</fullName>
    </recommendedName>
    <alternativeName>
        <fullName evidence="11">Retinal short-chain dehydrogenase/reductase 1</fullName>
    </alternativeName>
</protein>
<keyword evidence="4" id="KW-0521">NADP</keyword>
<evidence type="ECO:0000256" key="9">
    <source>
        <dbReference type="ARBA" id="ARBA00059620"/>
    </source>
</evidence>
<dbReference type="AlphaFoldDB" id="A0A4U7KP47"/>
<dbReference type="PRINTS" id="PR00080">
    <property type="entry name" value="SDRFAMILY"/>
</dbReference>
<dbReference type="GeneID" id="40728687"/>
<dbReference type="GO" id="GO:0016020">
    <property type="term" value="C:membrane"/>
    <property type="evidence" value="ECO:0007669"/>
    <property type="project" value="UniProtKB-SubCell"/>
</dbReference>
<dbReference type="KEGG" id="sgra:EX895_005792"/>
<sequence>MSATSTSGKGLTKFNEPFTFDSVLRILGKAPFSTPFIALLPALAVAYHKYTHPAVVLPSSLAAGWALVRTLLFAQYKWVGYIWVFQLIRTVNRALNRYTRNHKEWRRDPTDYANDVVVITGGSQGIGKEIVQLLSHRKKAHIAVLDMAPPAYIAAPAGAPEILYFKTDVSNREQVAEVGAKIRAAFGGKKIGVLINCAGVASGNTILDVDLDSAARLWRINTFANWITAKEFIPDMIARNHGHVITVSSAGAYATLPSMSEYATSKAAALAFHECLAIEFRTRYNAPRVRTTLVAPTKVRTALGDGMEDHADPFFTPVLEPIQVAQKIVWTLDSGLSQHLMLPGFANLLPWIRAAPDWFRRLLAVLDNGDNTVTHKSMTRAFKNGYGSNWEGSDKEVYERRARLFRAAENATK</sequence>
<reference evidence="14 15" key="1">
    <citation type="submission" date="2019-05" db="EMBL/GenBank/DDBJ databases">
        <title>Sporisorium graminicola CBS 10092 draft sequencing and annotation.</title>
        <authorList>
            <person name="Solano-Gonzalez S."/>
            <person name="Caddick M.X."/>
            <person name="Darby A."/>
        </authorList>
    </citation>
    <scope>NUCLEOTIDE SEQUENCE [LARGE SCALE GENOMIC DNA]</scope>
    <source>
        <strain evidence="14 15">CBS 10092</strain>
    </source>
</reference>
<evidence type="ECO:0000256" key="12">
    <source>
        <dbReference type="RuleBase" id="RU000363"/>
    </source>
</evidence>
<keyword evidence="8" id="KW-0472">Membrane</keyword>
<dbReference type="PRINTS" id="PR00081">
    <property type="entry name" value="GDHRDH"/>
</dbReference>
<accession>A0A4U7KP47</accession>
<evidence type="ECO:0000313" key="15">
    <source>
        <dbReference type="Proteomes" id="UP000306050"/>
    </source>
</evidence>
<dbReference type="EMBL" id="SRRM01000021">
    <property type="protein sequence ID" value="TKY84712.1"/>
    <property type="molecule type" value="Genomic_DNA"/>
</dbReference>
<keyword evidence="15" id="KW-1185">Reference proteome</keyword>
<evidence type="ECO:0000313" key="14">
    <source>
        <dbReference type="EMBL" id="TKY84712.1"/>
    </source>
</evidence>
<evidence type="ECO:0000256" key="2">
    <source>
        <dbReference type="ARBA" id="ARBA00006484"/>
    </source>
</evidence>
<evidence type="ECO:0000256" key="11">
    <source>
        <dbReference type="ARBA" id="ARBA00082544"/>
    </source>
</evidence>
<comment type="caution">
    <text evidence="14">The sequence shown here is derived from an EMBL/GenBank/DDBJ whole genome shotgun (WGS) entry which is preliminary data.</text>
</comment>
<dbReference type="PROSITE" id="PS00061">
    <property type="entry name" value="ADH_SHORT"/>
    <property type="match status" value="1"/>
</dbReference>
<evidence type="ECO:0000256" key="6">
    <source>
        <dbReference type="ARBA" id="ARBA00023002"/>
    </source>
</evidence>
<evidence type="ECO:0000259" key="13">
    <source>
        <dbReference type="SMART" id="SM00822"/>
    </source>
</evidence>
<dbReference type="SMART" id="SM00822">
    <property type="entry name" value="PKS_KR"/>
    <property type="match status" value="1"/>
</dbReference>